<dbReference type="GO" id="GO:0004503">
    <property type="term" value="F:tyrosinase activity"/>
    <property type="evidence" value="ECO:0007669"/>
    <property type="project" value="UniProtKB-EC"/>
</dbReference>
<feature type="region of interest" description="Disordered" evidence="8">
    <location>
        <begin position="443"/>
        <end position="480"/>
    </location>
</feature>
<keyword evidence="3" id="KW-0479">Metal-binding</keyword>
<dbReference type="GO" id="GO:0046872">
    <property type="term" value="F:metal ion binding"/>
    <property type="evidence" value="ECO:0007669"/>
    <property type="project" value="UniProtKB-KW"/>
</dbReference>
<dbReference type="STRING" id="454130.A0A0U5FRU5"/>
<feature type="domain" description="Tyrosinase copper-binding" evidence="9">
    <location>
        <begin position="684"/>
        <end position="944"/>
    </location>
</feature>
<dbReference type="InterPro" id="IPR002227">
    <property type="entry name" value="Tyrosinase_Cu-bd"/>
</dbReference>
<dbReference type="PRINTS" id="PR00092">
    <property type="entry name" value="TYROSINASE"/>
</dbReference>
<evidence type="ECO:0000259" key="9">
    <source>
        <dbReference type="Pfam" id="PF00264"/>
    </source>
</evidence>
<comment type="catalytic activity">
    <reaction evidence="6">
        <text>2 L-dopa + O2 = 2 L-dopaquinone + 2 H2O</text>
        <dbReference type="Rhea" id="RHEA:34287"/>
        <dbReference type="ChEBI" id="CHEBI:15377"/>
        <dbReference type="ChEBI" id="CHEBI:15379"/>
        <dbReference type="ChEBI" id="CHEBI:57504"/>
        <dbReference type="ChEBI" id="CHEBI:57924"/>
        <dbReference type="EC" id="1.14.18.1"/>
    </reaction>
</comment>
<dbReference type="AlphaFoldDB" id="A0A0U5FRU5"/>
<keyword evidence="5" id="KW-0470">Melanin biosynthesis</keyword>
<comment type="similarity">
    <text evidence="1">Belongs to the tyrosinase family.</text>
</comment>
<dbReference type="GO" id="GO:0042438">
    <property type="term" value="P:melanin biosynthetic process"/>
    <property type="evidence" value="ECO:0007669"/>
    <property type="project" value="UniProtKB-KW"/>
</dbReference>
<dbReference type="Proteomes" id="UP000054771">
    <property type="component" value="Unassembled WGS sequence"/>
</dbReference>
<dbReference type="EC" id="1.14.18.1" evidence="2"/>
<dbReference type="OrthoDB" id="4357809at2759"/>
<dbReference type="SUPFAM" id="SSF48056">
    <property type="entry name" value="Di-copper centre-containing domain"/>
    <property type="match status" value="1"/>
</dbReference>
<accession>A0A0U5FRU5</accession>
<evidence type="ECO:0000256" key="4">
    <source>
        <dbReference type="ARBA" id="ARBA00023008"/>
    </source>
</evidence>
<name>A0A0U5FRU5_ASPCI</name>
<evidence type="ECO:0000256" key="3">
    <source>
        <dbReference type="ARBA" id="ARBA00022723"/>
    </source>
</evidence>
<gene>
    <name evidence="10" type="ORF">ASPCAL00911</name>
</gene>
<evidence type="ECO:0000256" key="7">
    <source>
        <dbReference type="ARBA" id="ARBA00048881"/>
    </source>
</evidence>
<dbReference type="InterPro" id="IPR050316">
    <property type="entry name" value="Tyrosinase/Hemocyanin"/>
</dbReference>
<dbReference type="InterPro" id="IPR008922">
    <property type="entry name" value="Di-copper_centre_dom_sf"/>
</dbReference>
<organism evidence="10 11">
    <name type="scientific">Aspergillus calidoustus</name>
    <dbReference type="NCBI Taxonomy" id="454130"/>
    <lineage>
        <taxon>Eukaryota</taxon>
        <taxon>Fungi</taxon>
        <taxon>Dikarya</taxon>
        <taxon>Ascomycota</taxon>
        <taxon>Pezizomycotina</taxon>
        <taxon>Eurotiomycetes</taxon>
        <taxon>Eurotiomycetidae</taxon>
        <taxon>Eurotiales</taxon>
        <taxon>Aspergillaceae</taxon>
        <taxon>Aspergillus</taxon>
        <taxon>Aspergillus subgen. Nidulantes</taxon>
    </lineage>
</organism>
<feature type="region of interest" description="Disordered" evidence="8">
    <location>
        <begin position="258"/>
        <end position="281"/>
    </location>
</feature>
<evidence type="ECO:0000313" key="11">
    <source>
        <dbReference type="Proteomes" id="UP000054771"/>
    </source>
</evidence>
<evidence type="ECO:0000256" key="8">
    <source>
        <dbReference type="SAM" id="MobiDB-lite"/>
    </source>
</evidence>
<feature type="region of interest" description="Disordered" evidence="8">
    <location>
        <begin position="532"/>
        <end position="600"/>
    </location>
</feature>
<proteinExistence type="inferred from homology"/>
<dbReference type="EMBL" id="CDMC01000001">
    <property type="protein sequence ID" value="CEL01325.1"/>
    <property type="molecule type" value="Genomic_DNA"/>
</dbReference>
<protein>
    <recommendedName>
        <fullName evidence="2">tyrosinase</fullName>
        <ecNumber evidence="2">1.14.18.1</ecNumber>
    </recommendedName>
</protein>
<evidence type="ECO:0000256" key="2">
    <source>
        <dbReference type="ARBA" id="ARBA00011906"/>
    </source>
</evidence>
<dbReference type="Pfam" id="PF00264">
    <property type="entry name" value="Tyrosinase"/>
    <property type="match status" value="1"/>
</dbReference>
<sequence>MDDVEQQEPIFELATECERLYTAQISKLSSDKDQNATELLSDLYKRFSTWAAFLGVFAEANVCLDRRLRRHVEIQDQVLRLLDLMQMNLSYVFEDGDSPKRGSIEPFKNVLRRRDLTLNIKCLDAITGVLERLNQVGTAIRRASAISQTSKARQLLANSDLTTFEQAAHICLQALYPDASDSLIELVTQSMGESYALFLHRKSRYERLQVPRQASRQQKRLTSIPEEPVDISDGQEAMDIDSDEAPRVVDGPTQCISRASVPPPGYRVPQSEPTSVDSKEFRDRARSLMNPTAKAKPDSILVNQATYPGPADKDGTGPCNWCFSRLMAEWHVESSKWRFPSSRQWLQHMDATHGTSWHREIHAPSSWISPLCNESGSSPQGPDGLSAHFDNCHSGLFDEQQLMAIVRQSIYRIPRPRDTCPLCCFQIGQKPVPQSHRAGNIRSNQQAKHHMPTPDGFQSKRAKTEMGHNQPENNREPYVGDDITSAIGSNMRDGSIPKRALGNETIGGHVAAHLQTVMLLTLRLIALEDTRDSTRSQSDSSETDDQISSVSLGTRKVEDDLSDVDGSLPSQGDGDTDFDDGLHSMGPVPDSEPISWDNILGRPSGLARDGHVENSEVDPVTQSSSYKYYPIRGIKDGLNLDNQPPLRREFNEWCDSKAQSDRDQVVLFVLALEHFQAIDSSSKASYFQIAGIYGMPYVSWDEPGATVEEVRGKGYSVHGNCLFPLWIRPYLLLFEQRIYEIMVGEIIPKMQGNQTKKEELLKAANTWRLPYWDWARSPRIPKVCALENLNMKVLGKTIKKPNPLFKFRMPNGQKVSDYGVEMPGQLESFPEYLPYATWPATSQRPTDNQYIITSNAPGGGDSGITEQAKAHESWNGIESLEMVRRLLTSPMDFVSFATNVGNNLSIELIHKSIQWRESPLVSAFDPIFWLHLCNLDRIFAIWQTLNPNKWFKADATRPAAQETIGMGKIITNKTPLRPFHKDEDGTVWRPDDARNWLELGYTYPELRFQMPRINSKAVLLHNIANVYDATRTITPQAAKVAKRYEGDIEPNVDGMTLSNYAIAAKYSKYVTCVYFEYAAKIIRFALCGHPFSLEIYLLPEDQTDRDFRPEHFLTSVFNLGQAATQDGETGWREEQGDQFTVYVPLTPFLCRRIQQQQREGQSVIVVDKLLRRIYWRMVMVSPRIT</sequence>
<reference evidence="11" key="1">
    <citation type="journal article" date="2016" name="Genome Announc.">
        <title>Draft genome sequences of fungus Aspergillus calidoustus.</title>
        <authorList>
            <person name="Horn F."/>
            <person name="Linde J."/>
            <person name="Mattern D.J."/>
            <person name="Walther G."/>
            <person name="Guthke R."/>
            <person name="Scherlach K."/>
            <person name="Martin K."/>
            <person name="Brakhage A.A."/>
            <person name="Petzke L."/>
            <person name="Valiante V."/>
        </authorList>
    </citation>
    <scope>NUCLEOTIDE SEQUENCE [LARGE SCALE GENOMIC DNA]</scope>
    <source>
        <strain evidence="11">SF006504</strain>
    </source>
</reference>
<evidence type="ECO:0000313" key="10">
    <source>
        <dbReference type="EMBL" id="CEL01325.1"/>
    </source>
</evidence>
<dbReference type="Gene3D" id="2.60.310.20">
    <property type="match status" value="1"/>
</dbReference>
<dbReference type="PANTHER" id="PTHR11474:SF76">
    <property type="entry name" value="SHKT DOMAIN-CONTAINING PROTEIN"/>
    <property type="match status" value="1"/>
</dbReference>
<evidence type="ECO:0000256" key="6">
    <source>
        <dbReference type="ARBA" id="ARBA00048233"/>
    </source>
</evidence>
<comment type="catalytic activity">
    <reaction evidence="7">
        <text>L-tyrosine + O2 = L-dopaquinone + H2O</text>
        <dbReference type="Rhea" id="RHEA:18117"/>
        <dbReference type="ChEBI" id="CHEBI:15377"/>
        <dbReference type="ChEBI" id="CHEBI:15379"/>
        <dbReference type="ChEBI" id="CHEBI:57924"/>
        <dbReference type="ChEBI" id="CHEBI:58315"/>
        <dbReference type="EC" id="1.14.18.1"/>
    </reaction>
</comment>
<dbReference type="PANTHER" id="PTHR11474">
    <property type="entry name" value="TYROSINASE FAMILY MEMBER"/>
    <property type="match status" value="1"/>
</dbReference>
<dbReference type="Gene3D" id="1.10.1280.10">
    <property type="entry name" value="Di-copper center containing domain from catechol oxidase"/>
    <property type="match status" value="1"/>
</dbReference>
<evidence type="ECO:0000256" key="5">
    <source>
        <dbReference type="ARBA" id="ARBA00023101"/>
    </source>
</evidence>
<keyword evidence="11" id="KW-1185">Reference proteome</keyword>
<keyword evidence="4" id="KW-0186">Copper</keyword>
<evidence type="ECO:0000256" key="1">
    <source>
        <dbReference type="ARBA" id="ARBA00009928"/>
    </source>
</evidence>